<dbReference type="InterPro" id="IPR000182">
    <property type="entry name" value="GNAT_dom"/>
</dbReference>
<dbReference type="RefSeq" id="WP_148134328.1">
    <property type="nucleotide sequence ID" value="NZ_CP017634.1"/>
</dbReference>
<dbReference type="PROSITE" id="PS51186">
    <property type="entry name" value="GNAT"/>
    <property type="match status" value="1"/>
</dbReference>
<sequence>MSLPQIVTINENNIDSEHICCAIGDKKHEYGLSEKKKWMKDRFREGFVFKKAAVRGKAFIQYGPAENAWAPIKADGYMFIECFWVSGQFAGKGIGKRLLEECMYDAKNKKGIAVIVGSKKKPFLNDKAFFKKAGFVVCDIADPYFELMVLKNNLKEDNPVFNICTKSLKPASSQGLVIYYSNGCPFTEYYLKETERLSKENGLAFKAIKVATKEDAQNLPVAFSLHSVFLNGAYIGHEMLSESRFHKAIQPCPC</sequence>
<keyword evidence="3" id="KW-1185">Reference proteome</keyword>
<dbReference type="AlphaFoldDB" id="A0A3G1KRI2"/>
<dbReference type="SUPFAM" id="SSF55729">
    <property type="entry name" value="Acyl-CoA N-acyltransferases (Nat)"/>
    <property type="match status" value="1"/>
</dbReference>
<dbReference type="CDD" id="cd04301">
    <property type="entry name" value="NAT_SF"/>
    <property type="match status" value="1"/>
</dbReference>
<dbReference type="InterPro" id="IPR025685">
    <property type="entry name" value="YoaP-like_dom"/>
</dbReference>
<feature type="domain" description="N-acetyltransferase" evidence="1">
    <location>
        <begin position="7"/>
        <end position="153"/>
    </location>
</feature>
<dbReference type="GO" id="GO:0016747">
    <property type="term" value="F:acyltransferase activity, transferring groups other than amino-acyl groups"/>
    <property type="evidence" value="ECO:0007669"/>
    <property type="project" value="InterPro"/>
</dbReference>
<dbReference type="Pfam" id="PF14268">
    <property type="entry name" value="YoaP"/>
    <property type="match status" value="1"/>
</dbReference>
<protein>
    <recommendedName>
        <fullName evidence="1">N-acetyltransferase domain-containing protein</fullName>
    </recommendedName>
</protein>
<dbReference type="Gene3D" id="3.40.630.30">
    <property type="match status" value="1"/>
</dbReference>
<evidence type="ECO:0000259" key="1">
    <source>
        <dbReference type="PROSITE" id="PS51186"/>
    </source>
</evidence>
<organism evidence="2 3">
    <name type="scientific">Formimonas warabiya</name>
    <dbReference type="NCBI Taxonomy" id="1761012"/>
    <lineage>
        <taxon>Bacteria</taxon>
        <taxon>Bacillati</taxon>
        <taxon>Bacillota</taxon>
        <taxon>Clostridia</taxon>
        <taxon>Eubacteriales</taxon>
        <taxon>Peptococcaceae</taxon>
        <taxon>Candidatus Formimonas</taxon>
    </lineage>
</organism>
<gene>
    <name evidence="2" type="ORF">DCMF_10115</name>
</gene>
<accession>A0A3G1KRI2</accession>
<dbReference type="Proteomes" id="UP000323521">
    <property type="component" value="Chromosome"/>
</dbReference>
<name>A0A3G1KRI2_FORW1</name>
<proteinExistence type="predicted"/>
<dbReference type="EMBL" id="CP017634">
    <property type="protein sequence ID" value="ATW25083.1"/>
    <property type="molecule type" value="Genomic_DNA"/>
</dbReference>
<dbReference type="KEGG" id="fwa:DCMF_10115"/>
<dbReference type="Pfam" id="PF13508">
    <property type="entry name" value="Acetyltransf_7"/>
    <property type="match status" value="1"/>
</dbReference>
<dbReference type="InterPro" id="IPR016181">
    <property type="entry name" value="Acyl_CoA_acyltransferase"/>
</dbReference>
<reference evidence="2 3" key="1">
    <citation type="submission" date="2016-10" db="EMBL/GenBank/DDBJ databases">
        <title>Complete Genome Sequence of Peptococcaceae strain DCMF.</title>
        <authorList>
            <person name="Edwards R.J."/>
            <person name="Holland S.I."/>
            <person name="Deshpande N.P."/>
            <person name="Wong Y.K."/>
            <person name="Ertan H."/>
            <person name="Manefield M."/>
            <person name="Russell T.L."/>
            <person name="Lee M.J."/>
        </authorList>
    </citation>
    <scope>NUCLEOTIDE SEQUENCE [LARGE SCALE GENOMIC DNA]</scope>
    <source>
        <strain evidence="2 3">DCMF</strain>
    </source>
</reference>
<dbReference type="OrthoDB" id="3172674at2"/>
<evidence type="ECO:0000313" key="2">
    <source>
        <dbReference type="EMBL" id="ATW25083.1"/>
    </source>
</evidence>
<evidence type="ECO:0000313" key="3">
    <source>
        <dbReference type="Proteomes" id="UP000323521"/>
    </source>
</evidence>